<dbReference type="CDD" id="cd00041">
    <property type="entry name" value="CUB"/>
    <property type="match status" value="1"/>
</dbReference>
<dbReference type="InterPro" id="IPR000859">
    <property type="entry name" value="CUB_dom"/>
</dbReference>
<dbReference type="PANTHER" id="PTHR47537">
    <property type="entry name" value="CUBILIN"/>
    <property type="match status" value="1"/>
</dbReference>
<feature type="domain" description="CUB" evidence="3">
    <location>
        <begin position="35"/>
        <end position="94"/>
    </location>
</feature>
<comment type="caution">
    <text evidence="4">The sequence shown here is derived from an EMBL/GenBank/DDBJ whole genome shotgun (WGS) entry which is preliminary data.</text>
</comment>
<reference evidence="4 5" key="1">
    <citation type="submission" date="2024-11" db="EMBL/GenBank/DDBJ databases">
        <title>Chromosome-level genome assembly of the freshwater bivalve Anodonta woodiana.</title>
        <authorList>
            <person name="Chen X."/>
        </authorList>
    </citation>
    <scope>NUCLEOTIDE SEQUENCE [LARGE SCALE GENOMIC DNA]</scope>
    <source>
        <strain evidence="4">MN2024</strain>
        <tissue evidence="4">Gills</tissue>
    </source>
</reference>
<proteinExistence type="predicted"/>
<dbReference type="InterPro" id="IPR053207">
    <property type="entry name" value="Non-NMDA_GluR_Accessory"/>
</dbReference>
<accession>A0ABD3XCU6</accession>
<evidence type="ECO:0000256" key="1">
    <source>
        <dbReference type="ARBA" id="ARBA00023157"/>
    </source>
</evidence>
<dbReference type="PROSITE" id="PS01180">
    <property type="entry name" value="CUB"/>
    <property type="match status" value="1"/>
</dbReference>
<dbReference type="AlphaFoldDB" id="A0ABD3XCU6"/>
<dbReference type="EMBL" id="JBJQND010000003">
    <property type="protein sequence ID" value="KAL3884106.1"/>
    <property type="molecule type" value="Genomic_DNA"/>
</dbReference>
<dbReference type="SUPFAM" id="SSF49854">
    <property type="entry name" value="Spermadhesin, CUB domain"/>
    <property type="match status" value="1"/>
</dbReference>
<name>A0ABD3XCU6_SINWO</name>
<evidence type="ECO:0000313" key="5">
    <source>
        <dbReference type="Proteomes" id="UP001634394"/>
    </source>
</evidence>
<evidence type="ECO:0000313" key="4">
    <source>
        <dbReference type="EMBL" id="KAL3884106.1"/>
    </source>
</evidence>
<comment type="caution">
    <text evidence="2">Lacks conserved residue(s) required for the propagation of feature annotation.</text>
</comment>
<dbReference type="InterPro" id="IPR035914">
    <property type="entry name" value="Sperma_CUB_dom_sf"/>
</dbReference>
<dbReference type="Gene3D" id="2.60.120.290">
    <property type="entry name" value="Spermadhesin, CUB domain"/>
    <property type="match status" value="1"/>
</dbReference>
<evidence type="ECO:0000259" key="3">
    <source>
        <dbReference type="PROSITE" id="PS01180"/>
    </source>
</evidence>
<protein>
    <recommendedName>
        <fullName evidence="3">CUB domain-containing protein</fullName>
    </recommendedName>
</protein>
<dbReference type="Pfam" id="PF00431">
    <property type="entry name" value="CUB"/>
    <property type="match status" value="1"/>
</dbReference>
<dbReference type="PANTHER" id="PTHR47537:SF2">
    <property type="entry name" value="CUBILIN"/>
    <property type="match status" value="1"/>
</dbReference>
<feature type="non-terminal residue" evidence="4">
    <location>
        <position position="94"/>
    </location>
</feature>
<organism evidence="4 5">
    <name type="scientific">Sinanodonta woodiana</name>
    <name type="common">Chinese pond mussel</name>
    <name type="synonym">Anodonta woodiana</name>
    <dbReference type="NCBI Taxonomy" id="1069815"/>
    <lineage>
        <taxon>Eukaryota</taxon>
        <taxon>Metazoa</taxon>
        <taxon>Spiralia</taxon>
        <taxon>Lophotrochozoa</taxon>
        <taxon>Mollusca</taxon>
        <taxon>Bivalvia</taxon>
        <taxon>Autobranchia</taxon>
        <taxon>Heteroconchia</taxon>
        <taxon>Palaeoheterodonta</taxon>
        <taxon>Unionida</taxon>
        <taxon>Unionoidea</taxon>
        <taxon>Unionidae</taxon>
        <taxon>Unioninae</taxon>
        <taxon>Sinanodonta</taxon>
    </lineage>
</organism>
<keyword evidence="5" id="KW-1185">Reference proteome</keyword>
<sequence length="94" mass="10816">EWTLTVELQRRIRALEMKCYITILGMIDTSGGTDCDQTFSSGPQAVTKYGTFASPNRPNDYPENKRCMYKFIGQRNEKVKLRFTAFRIQGMPPT</sequence>
<gene>
    <name evidence="4" type="ORF">ACJMK2_030328</name>
</gene>
<keyword evidence="1" id="KW-1015">Disulfide bond</keyword>
<dbReference type="Proteomes" id="UP001634394">
    <property type="component" value="Unassembled WGS sequence"/>
</dbReference>
<evidence type="ECO:0000256" key="2">
    <source>
        <dbReference type="PROSITE-ProRule" id="PRU00059"/>
    </source>
</evidence>
<feature type="non-terminal residue" evidence="4">
    <location>
        <position position="1"/>
    </location>
</feature>